<protein>
    <submittedName>
        <fullName evidence="2">Uncharacterized protein</fullName>
    </submittedName>
</protein>
<dbReference type="InterPro" id="IPR020915">
    <property type="entry name" value="UPF0311"/>
</dbReference>
<sequence length="148" mass="15079">MLSLASTLTLLCGVSTALIGSVRAQTDSTGTAAASKAQHSAPTPGLTYLYSLNCSLGAGIPVGTGPVGIRTVIPITGGVFSGPRLSSKILDLGADWSVVDGKGAFRADTRYQLRTDDGADIFVRTAGPAQADGRIHLTVRLETGSAAY</sequence>
<feature type="chain" id="PRO_5041992133" evidence="1">
    <location>
        <begin position="25"/>
        <end position="148"/>
    </location>
</feature>
<dbReference type="PANTHER" id="PTHR37315">
    <property type="entry name" value="UPF0311 PROTEIN BLR7842"/>
    <property type="match status" value="1"/>
</dbReference>
<dbReference type="EMBL" id="JAULSN010000003">
    <property type="protein sequence ID" value="KAK3376290.1"/>
    <property type="molecule type" value="Genomic_DNA"/>
</dbReference>
<name>A0AAE0NAJ3_9PEZI</name>
<organism evidence="2 3">
    <name type="scientific">Lasiosphaeria ovina</name>
    <dbReference type="NCBI Taxonomy" id="92902"/>
    <lineage>
        <taxon>Eukaryota</taxon>
        <taxon>Fungi</taxon>
        <taxon>Dikarya</taxon>
        <taxon>Ascomycota</taxon>
        <taxon>Pezizomycotina</taxon>
        <taxon>Sordariomycetes</taxon>
        <taxon>Sordariomycetidae</taxon>
        <taxon>Sordariales</taxon>
        <taxon>Lasiosphaeriaceae</taxon>
        <taxon>Lasiosphaeria</taxon>
    </lineage>
</organism>
<gene>
    <name evidence="2" type="ORF">B0T24DRAFT_699699</name>
</gene>
<evidence type="ECO:0000313" key="3">
    <source>
        <dbReference type="Proteomes" id="UP001287356"/>
    </source>
</evidence>
<comment type="caution">
    <text evidence="2">The sequence shown here is derived from an EMBL/GenBank/DDBJ whole genome shotgun (WGS) entry which is preliminary data.</text>
</comment>
<dbReference type="Gene3D" id="2.40.160.20">
    <property type="match status" value="1"/>
</dbReference>
<keyword evidence="1" id="KW-0732">Signal</keyword>
<reference evidence="2" key="1">
    <citation type="journal article" date="2023" name="Mol. Phylogenet. Evol.">
        <title>Genome-scale phylogeny and comparative genomics of the fungal order Sordariales.</title>
        <authorList>
            <person name="Hensen N."/>
            <person name="Bonometti L."/>
            <person name="Westerberg I."/>
            <person name="Brannstrom I.O."/>
            <person name="Guillou S."/>
            <person name="Cros-Aarteil S."/>
            <person name="Calhoun S."/>
            <person name="Haridas S."/>
            <person name="Kuo A."/>
            <person name="Mondo S."/>
            <person name="Pangilinan J."/>
            <person name="Riley R."/>
            <person name="LaButti K."/>
            <person name="Andreopoulos B."/>
            <person name="Lipzen A."/>
            <person name="Chen C."/>
            <person name="Yan M."/>
            <person name="Daum C."/>
            <person name="Ng V."/>
            <person name="Clum A."/>
            <person name="Steindorff A."/>
            <person name="Ohm R.A."/>
            <person name="Martin F."/>
            <person name="Silar P."/>
            <person name="Natvig D.O."/>
            <person name="Lalanne C."/>
            <person name="Gautier V."/>
            <person name="Ament-Velasquez S.L."/>
            <person name="Kruys A."/>
            <person name="Hutchinson M.I."/>
            <person name="Powell A.J."/>
            <person name="Barry K."/>
            <person name="Miller A.N."/>
            <person name="Grigoriev I.V."/>
            <person name="Debuchy R."/>
            <person name="Gladieux P."/>
            <person name="Hiltunen Thoren M."/>
            <person name="Johannesson H."/>
        </authorList>
    </citation>
    <scope>NUCLEOTIDE SEQUENCE</scope>
    <source>
        <strain evidence="2">CBS 958.72</strain>
    </source>
</reference>
<dbReference type="PANTHER" id="PTHR37315:SF1">
    <property type="entry name" value="UPF0311 PROTEIN BLR7842"/>
    <property type="match status" value="1"/>
</dbReference>
<accession>A0AAE0NAJ3</accession>
<dbReference type="Proteomes" id="UP001287356">
    <property type="component" value="Unassembled WGS sequence"/>
</dbReference>
<feature type="signal peptide" evidence="1">
    <location>
        <begin position="1"/>
        <end position="24"/>
    </location>
</feature>
<evidence type="ECO:0000313" key="2">
    <source>
        <dbReference type="EMBL" id="KAK3376290.1"/>
    </source>
</evidence>
<keyword evidence="3" id="KW-1185">Reference proteome</keyword>
<dbReference type="AlphaFoldDB" id="A0AAE0NAJ3"/>
<proteinExistence type="predicted"/>
<reference evidence="2" key="2">
    <citation type="submission" date="2023-06" db="EMBL/GenBank/DDBJ databases">
        <authorList>
            <consortium name="Lawrence Berkeley National Laboratory"/>
            <person name="Haridas S."/>
            <person name="Hensen N."/>
            <person name="Bonometti L."/>
            <person name="Westerberg I."/>
            <person name="Brannstrom I.O."/>
            <person name="Guillou S."/>
            <person name="Cros-Aarteil S."/>
            <person name="Calhoun S."/>
            <person name="Kuo A."/>
            <person name="Mondo S."/>
            <person name="Pangilinan J."/>
            <person name="Riley R."/>
            <person name="Labutti K."/>
            <person name="Andreopoulos B."/>
            <person name="Lipzen A."/>
            <person name="Chen C."/>
            <person name="Yanf M."/>
            <person name="Daum C."/>
            <person name="Ng V."/>
            <person name="Clum A."/>
            <person name="Steindorff A."/>
            <person name="Ohm R."/>
            <person name="Martin F."/>
            <person name="Silar P."/>
            <person name="Natvig D."/>
            <person name="Lalanne C."/>
            <person name="Gautier V."/>
            <person name="Ament-Velasquez S.L."/>
            <person name="Kruys A."/>
            <person name="Hutchinson M.I."/>
            <person name="Powell A.J."/>
            <person name="Barry K."/>
            <person name="Miller A.N."/>
            <person name="Grigoriev I.V."/>
            <person name="Debuchy R."/>
            <person name="Gladieux P."/>
            <person name="Thoren M.H."/>
            <person name="Johannesson H."/>
        </authorList>
    </citation>
    <scope>NUCLEOTIDE SEQUENCE</scope>
    <source>
        <strain evidence="2">CBS 958.72</strain>
    </source>
</reference>
<evidence type="ECO:0000256" key="1">
    <source>
        <dbReference type="SAM" id="SignalP"/>
    </source>
</evidence>
<dbReference type="Pfam" id="PF11578">
    <property type="entry name" value="DUF3237"/>
    <property type="match status" value="1"/>
</dbReference>